<dbReference type="AlphaFoldDB" id="A0A516SAJ9"/>
<accession>A0A516SAJ9</accession>
<evidence type="ECO:0000259" key="2">
    <source>
        <dbReference type="Pfam" id="PF13817"/>
    </source>
</evidence>
<name>A0A516SAJ9_9NEIS</name>
<evidence type="ECO:0000313" key="4">
    <source>
        <dbReference type="Proteomes" id="UP000317550"/>
    </source>
</evidence>
<dbReference type="OrthoDB" id="9800877at2"/>
<keyword evidence="4" id="KW-1185">Reference proteome</keyword>
<dbReference type="Pfam" id="PF13817">
    <property type="entry name" value="DDE_Tnp_IS66_C"/>
    <property type="match status" value="1"/>
</dbReference>
<protein>
    <submittedName>
        <fullName evidence="3">IS66 family transposase</fullName>
    </submittedName>
</protein>
<dbReference type="NCBIfam" id="NF033517">
    <property type="entry name" value="transpos_IS66"/>
    <property type="match status" value="1"/>
</dbReference>
<evidence type="ECO:0000259" key="1">
    <source>
        <dbReference type="Pfam" id="PF03050"/>
    </source>
</evidence>
<proteinExistence type="predicted"/>
<dbReference type="KEGG" id="cari:FNU76_01710"/>
<dbReference type="InterPro" id="IPR052344">
    <property type="entry name" value="Transposase-related"/>
</dbReference>
<dbReference type="PANTHER" id="PTHR33678:SF1">
    <property type="entry name" value="BLL1576 PROTEIN"/>
    <property type="match status" value="1"/>
</dbReference>
<sequence>MMGAGHIHEAACWAHVRRKFYEIHVAQASPIVAEALSRIAALYEVESRIRGQPPGSRRQTRQQHALPIVNDLHDWLYQTLIQVSSKSELAGGIRYALARWTALSRYLADGELEIDNNAAERALPAVALGRKNYLFPGSNAGGESAAAMYSLIGMAKLNGLDPMAYLRDILACITDHPVNQIDKLLPWHWAQQEQRTRLAA</sequence>
<reference evidence="4" key="1">
    <citation type="submission" date="2019-07" db="EMBL/GenBank/DDBJ databases">
        <title>Chitinimonas sp. nov., isolated from Ny-Alesund, arctica soil.</title>
        <authorList>
            <person name="Xu Q."/>
            <person name="Peng F."/>
        </authorList>
    </citation>
    <scope>NUCLEOTIDE SEQUENCE [LARGE SCALE GENOMIC DNA]</scope>
    <source>
        <strain evidence="4">R3-44</strain>
    </source>
</reference>
<dbReference type="InterPro" id="IPR004291">
    <property type="entry name" value="Transposase_IS66_central"/>
</dbReference>
<feature type="domain" description="Transposase IS66 C-terminal" evidence="2">
    <location>
        <begin position="150"/>
        <end position="187"/>
    </location>
</feature>
<dbReference type="Proteomes" id="UP000317550">
    <property type="component" value="Chromosome"/>
</dbReference>
<gene>
    <name evidence="3" type="ORF">FNU76_01710</name>
</gene>
<feature type="domain" description="Transposase IS66 central" evidence="1">
    <location>
        <begin position="5"/>
        <end position="143"/>
    </location>
</feature>
<evidence type="ECO:0000313" key="3">
    <source>
        <dbReference type="EMBL" id="QDQ25175.1"/>
    </source>
</evidence>
<dbReference type="Pfam" id="PF03050">
    <property type="entry name" value="DDE_Tnp_IS66"/>
    <property type="match status" value="1"/>
</dbReference>
<organism evidence="3 4">
    <name type="scientific">Chitinimonas arctica</name>
    <dbReference type="NCBI Taxonomy" id="2594795"/>
    <lineage>
        <taxon>Bacteria</taxon>
        <taxon>Pseudomonadati</taxon>
        <taxon>Pseudomonadota</taxon>
        <taxon>Betaproteobacteria</taxon>
        <taxon>Neisseriales</taxon>
        <taxon>Chitinibacteraceae</taxon>
        <taxon>Chitinimonas</taxon>
    </lineage>
</organism>
<dbReference type="PANTHER" id="PTHR33678">
    <property type="entry name" value="BLL1576 PROTEIN"/>
    <property type="match status" value="1"/>
</dbReference>
<dbReference type="InterPro" id="IPR039552">
    <property type="entry name" value="IS66_C"/>
</dbReference>
<dbReference type="EMBL" id="CP041730">
    <property type="protein sequence ID" value="QDQ25175.1"/>
    <property type="molecule type" value="Genomic_DNA"/>
</dbReference>